<evidence type="ECO:0000259" key="12">
    <source>
        <dbReference type="PROSITE" id="PS51898"/>
    </source>
</evidence>
<dbReference type="Gene3D" id="1.10.443.10">
    <property type="entry name" value="Intergrase catalytic core"/>
    <property type="match status" value="1"/>
</dbReference>
<dbReference type="CDD" id="cd00798">
    <property type="entry name" value="INT_XerDC_C"/>
    <property type="match status" value="1"/>
</dbReference>
<sequence length="296" mass="33318">MASATLERFLAHLTHERRYSALTLKAYRRDLDEFVAHARACGRDEAAWDQAQVRAWLADQHRQKRSPATIQRKLSALRSFLAYLVNEGVLAHNPADGVRAPKKARPLPKALEVDRLSHFLDNMPRDDALALRDRAVLELFYSSGLRLAELAALDCATVERGRSWQVTGKGGKTRMIAVGETAMRAIRDWLAVRGELADPAETALFVSKRGGRLSPRAIQQRMEVWGQRLGLGQHLHPHMLRHSFASHLLQSGGDLRGVQELLGHANLSTTQIYTRLDYQHLARAYDAAHPRARRKP</sequence>
<evidence type="ECO:0000256" key="8">
    <source>
        <dbReference type="ARBA" id="ARBA00023125"/>
    </source>
</evidence>
<feature type="active site" evidence="11">
    <location>
        <position position="241"/>
    </location>
</feature>
<dbReference type="SUPFAM" id="SSF56349">
    <property type="entry name" value="DNA breaking-rejoining enzymes"/>
    <property type="match status" value="1"/>
</dbReference>
<organism evidence="14 15">
    <name type="scientific">Oceanococcus atlanticus</name>
    <dbReference type="NCBI Taxonomy" id="1317117"/>
    <lineage>
        <taxon>Bacteria</taxon>
        <taxon>Pseudomonadati</taxon>
        <taxon>Pseudomonadota</taxon>
        <taxon>Gammaproteobacteria</taxon>
        <taxon>Chromatiales</taxon>
        <taxon>Oceanococcaceae</taxon>
        <taxon>Oceanococcus</taxon>
    </lineage>
</organism>
<keyword evidence="8 11" id="KW-0238">DNA-binding</keyword>
<feature type="active site" evidence="11">
    <location>
        <position position="238"/>
    </location>
</feature>
<keyword evidence="5 11" id="KW-0132">Cell division</keyword>
<dbReference type="InterPro" id="IPR050090">
    <property type="entry name" value="Tyrosine_recombinase_XerCD"/>
</dbReference>
<dbReference type="GO" id="GO:0009037">
    <property type="term" value="F:tyrosine-based site-specific recombinase activity"/>
    <property type="evidence" value="ECO:0007669"/>
    <property type="project" value="UniProtKB-UniRule"/>
</dbReference>
<evidence type="ECO:0000256" key="2">
    <source>
        <dbReference type="ARBA" id="ARBA00006657"/>
    </source>
</evidence>
<dbReference type="OrthoDB" id="9801717at2"/>
<dbReference type="GO" id="GO:0003677">
    <property type="term" value="F:DNA binding"/>
    <property type="evidence" value="ECO:0007669"/>
    <property type="project" value="UniProtKB-UniRule"/>
</dbReference>
<dbReference type="HAMAP" id="MF_01808">
    <property type="entry name" value="Recomb_XerC_XerD"/>
    <property type="match status" value="1"/>
</dbReference>
<gene>
    <name evidence="11" type="primary">xerC</name>
    <name evidence="14" type="ORF">ATO7_14523</name>
</gene>
<dbReference type="Pfam" id="PF02899">
    <property type="entry name" value="Phage_int_SAM_1"/>
    <property type="match status" value="1"/>
</dbReference>
<dbReference type="PROSITE" id="PS51898">
    <property type="entry name" value="TYR_RECOMBINASE"/>
    <property type="match status" value="1"/>
</dbReference>
<dbReference type="GO" id="GO:0007059">
    <property type="term" value="P:chromosome segregation"/>
    <property type="evidence" value="ECO:0007669"/>
    <property type="project" value="UniProtKB-UniRule"/>
</dbReference>
<keyword evidence="7 11" id="KW-0229">DNA integration</keyword>
<feature type="domain" description="Tyr recombinase" evidence="12">
    <location>
        <begin position="106"/>
        <end position="286"/>
    </location>
</feature>
<evidence type="ECO:0000313" key="15">
    <source>
        <dbReference type="Proteomes" id="UP000192342"/>
    </source>
</evidence>
<feature type="active site" description="O-(3'-phospho-DNA)-tyrosine intermediate" evidence="11">
    <location>
        <position position="273"/>
    </location>
</feature>
<dbReference type="AlphaFoldDB" id="A0A1Y1SAI0"/>
<evidence type="ECO:0000256" key="7">
    <source>
        <dbReference type="ARBA" id="ARBA00022908"/>
    </source>
</evidence>
<keyword evidence="6 11" id="KW-0159">Chromosome partition</keyword>
<dbReference type="PANTHER" id="PTHR30349">
    <property type="entry name" value="PHAGE INTEGRASE-RELATED"/>
    <property type="match status" value="1"/>
</dbReference>
<dbReference type="Proteomes" id="UP000192342">
    <property type="component" value="Unassembled WGS sequence"/>
</dbReference>
<evidence type="ECO:0000256" key="3">
    <source>
        <dbReference type="ARBA" id="ARBA00015804"/>
    </source>
</evidence>
<dbReference type="InterPro" id="IPR044068">
    <property type="entry name" value="CB"/>
</dbReference>
<dbReference type="InterPro" id="IPR023009">
    <property type="entry name" value="Tyrosine_recombinase_XerC/XerD"/>
</dbReference>
<evidence type="ECO:0000256" key="4">
    <source>
        <dbReference type="ARBA" id="ARBA00022490"/>
    </source>
</evidence>
<dbReference type="PANTHER" id="PTHR30349:SF81">
    <property type="entry name" value="TYROSINE RECOMBINASE XERC"/>
    <property type="match status" value="1"/>
</dbReference>
<feature type="active site" evidence="11">
    <location>
        <position position="264"/>
    </location>
</feature>
<feature type="active site" evidence="11">
    <location>
        <position position="169"/>
    </location>
</feature>
<dbReference type="RefSeq" id="WP_083563044.1">
    <property type="nucleotide sequence ID" value="NZ_AQQV01000004.1"/>
</dbReference>
<dbReference type="GO" id="GO:0005737">
    <property type="term" value="C:cytoplasm"/>
    <property type="evidence" value="ECO:0007669"/>
    <property type="project" value="UniProtKB-SubCell"/>
</dbReference>
<evidence type="ECO:0000256" key="9">
    <source>
        <dbReference type="ARBA" id="ARBA00023172"/>
    </source>
</evidence>
<dbReference type="PROSITE" id="PS51900">
    <property type="entry name" value="CB"/>
    <property type="match status" value="1"/>
</dbReference>
<dbReference type="Pfam" id="PF00589">
    <property type="entry name" value="Phage_integrase"/>
    <property type="match status" value="1"/>
</dbReference>
<dbReference type="InterPro" id="IPR004107">
    <property type="entry name" value="Integrase_SAM-like_N"/>
</dbReference>
<evidence type="ECO:0000313" key="14">
    <source>
        <dbReference type="EMBL" id="ORE85445.1"/>
    </source>
</evidence>
<dbReference type="EMBL" id="AQQV01000004">
    <property type="protein sequence ID" value="ORE85445.1"/>
    <property type="molecule type" value="Genomic_DNA"/>
</dbReference>
<comment type="caution">
    <text evidence="14">The sequence shown here is derived from an EMBL/GenBank/DDBJ whole genome shotgun (WGS) entry which is preliminary data.</text>
</comment>
<dbReference type="GO" id="GO:0006313">
    <property type="term" value="P:DNA transposition"/>
    <property type="evidence" value="ECO:0007669"/>
    <property type="project" value="UniProtKB-UniRule"/>
</dbReference>
<evidence type="ECO:0000256" key="5">
    <source>
        <dbReference type="ARBA" id="ARBA00022618"/>
    </source>
</evidence>
<reference evidence="14 15" key="1">
    <citation type="submission" date="2013-04" db="EMBL/GenBank/DDBJ databases">
        <title>Oceanococcus atlanticus 22II-S10r2 Genome Sequencing.</title>
        <authorList>
            <person name="Lai Q."/>
            <person name="Li G."/>
            <person name="Shao Z."/>
        </authorList>
    </citation>
    <scope>NUCLEOTIDE SEQUENCE [LARGE SCALE GENOMIC DNA]</scope>
    <source>
        <strain evidence="14 15">22II-S10r2</strain>
    </source>
</reference>
<dbReference type="InterPro" id="IPR011931">
    <property type="entry name" value="Recomb_XerC"/>
</dbReference>
<evidence type="ECO:0000256" key="6">
    <source>
        <dbReference type="ARBA" id="ARBA00022829"/>
    </source>
</evidence>
<keyword evidence="15" id="KW-1185">Reference proteome</keyword>
<protein>
    <recommendedName>
        <fullName evidence="3 11">Tyrosine recombinase XerC</fullName>
    </recommendedName>
</protein>
<comment type="function">
    <text evidence="11">Site-specific tyrosine recombinase, which acts by catalyzing the cutting and rejoining of the recombining DNA molecules. The XerC-XerD complex is essential to convert dimers of the bacterial chromosome into monomers to permit their segregation at cell division. It also contributes to the segregational stability of plasmids.</text>
</comment>
<dbReference type="InterPro" id="IPR013762">
    <property type="entry name" value="Integrase-like_cat_sf"/>
</dbReference>
<evidence type="ECO:0000259" key="13">
    <source>
        <dbReference type="PROSITE" id="PS51900"/>
    </source>
</evidence>
<dbReference type="GO" id="GO:0051301">
    <property type="term" value="P:cell division"/>
    <property type="evidence" value="ECO:0007669"/>
    <property type="project" value="UniProtKB-UniRule"/>
</dbReference>
<dbReference type="InterPro" id="IPR002104">
    <property type="entry name" value="Integrase_catalytic"/>
</dbReference>
<comment type="similarity">
    <text evidence="2 11">Belongs to the 'phage' integrase family. XerC subfamily.</text>
</comment>
<feature type="domain" description="Core-binding (CB)" evidence="13">
    <location>
        <begin position="1"/>
        <end position="85"/>
    </location>
</feature>
<evidence type="ECO:0000256" key="10">
    <source>
        <dbReference type="ARBA" id="ARBA00023306"/>
    </source>
</evidence>
<name>A0A1Y1SAI0_9GAMM</name>
<evidence type="ECO:0000256" key="1">
    <source>
        <dbReference type="ARBA" id="ARBA00004496"/>
    </source>
</evidence>
<keyword evidence="4 11" id="KW-0963">Cytoplasm</keyword>
<dbReference type="InterPro" id="IPR011010">
    <property type="entry name" value="DNA_brk_join_enz"/>
</dbReference>
<comment type="subcellular location">
    <subcellularLocation>
        <location evidence="1 11">Cytoplasm</location>
    </subcellularLocation>
</comment>
<dbReference type="NCBIfam" id="TIGR02224">
    <property type="entry name" value="recomb_XerC"/>
    <property type="match status" value="1"/>
</dbReference>
<dbReference type="STRING" id="1317117.ATO7_14523"/>
<comment type="subunit">
    <text evidence="11">Forms a cyclic heterotetrameric complex composed of two molecules of XerC and two molecules of XerD.</text>
</comment>
<keyword evidence="9 11" id="KW-0233">DNA recombination</keyword>
<dbReference type="Gene3D" id="1.10.150.130">
    <property type="match status" value="1"/>
</dbReference>
<accession>A0A1Y1SAI0</accession>
<keyword evidence="10 11" id="KW-0131">Cell cycle</keyword>
<evidence type="ECO:0000256" key="11">
    <source>
        <dbReference type="HAMAP-Rule" id="MF_01808"/>
    </source>
</evidence>
<dbReference type="InterPro" id="IPR010998">
    <property type="entry name" value="Integrase_recombinase_N"/>
</dbReference>
<proteinExistence type="inferred from homology"/>
<feature type="active site" evidence="11">
    <location>
        <position position="146"/>
    </location>
</feature>